<dbReference type="Gene3D" id="3.30.565.10">
    <property type="entry name" value="Histidine kinase-like ATPase, C-terminal domain"/>
    <property type="match status" value="1"/>
</dbReference>
<reference evidence="8 9" key="1">
    <citation type="submission" date="2019-04" db="EMBL/GenBank/DDBJ databases">
        <title>Draft genome sequence of Robertkochia marina CC-AMO-30D.</title>
        <authorList>
            <person name="Hameed A."/>
            <person name="Lin S.-Y."/>
            <person name="Shahina M."/>
            <person name="Lai W.-A."/>
            <person name="Young C.-C."/>
        </authorList>
    </citation>
    <scope>NUCLEOTIDE SEQUENCE [LARGE SCALE GENOMIC DNA]</scope>
    <source>
        <strain evidence="8 9">CC-AMO-30D</strain>
    </source>
</reference>
<comment type="caution">
    <text evidence="8">The sequence shown here is derived from an EMBL/GenBank/DDBJ whole genome shotgun (WGS) entry which is preliminary data.</text>
</comment>
<keyword evidence="5" id="KW-0902">Two-component regulatory system</keyword>
<keyword evidence="6" id="KW-1133">Transmembrane helix</keyword>
<dbReference type="InterPro" id="IPR036890">
    <property type="entry name" value="HATPase_C_sf"/>
</dbReference>
<feature type="transmembrane region" description="Helical" evidence="6">
    <location>
        <begin position="439"/>
        <end position="459"/>
    </location>
</feature>
<sequence>MNKLMRNSGIILCLLILFQSCISGEKSPREQLTDQGNRIYREYQKAEALKPLVRKAVDQQERTELARQGWEINSRLLKEKVADSLQPKLLEQRMFFSARLFSIDSSIALSHEYEKLALTLKDSTLLSDAYFRLGYYYDKVNAGSAAIKYDVKGLAVAKQIRDSITFARISINLGNLLNSLSNYSDAEKVALNALDYATTNAHKASLYTVLANANSGLGQYKEKMYWQEKGLETGKDKEGELIFRNNLAIGQYRLGDKTKALELLEELHADPLWEVKDTIFDSQQKAKSEWARVHANLALVRHDLGKEGSEELYQTAQRLWEEADEKDELTALYLRMAEFYEKDLETAREYARMSLQAARESKNQKATLKALHLLTQISPNPKAYALEYQQLNEAWLKEFTRSKDDFARYSFDVENTRKENEILEAHSREQQAALERNRIINITLTVVFVLLIIGGYQTYRLTKIRYKLKQSEAVRKTESRISKQIHDELANDLFSAMTYAETNDLSKPTYKDWLLDNLERLYIRTRNISREHASIPLGLELKDSLLSLISQYRDENTNILVKGLNDMDWAGVSEVQQEALYRTLQELLVNMKKHAQASLVVLQFNKEGKKLRITYKDNGKGIASQGTCAPGGLQNAKSRITQSGGHFKLDSAEGKGVKVEMSYS</sequence>
<comment type="catalytic activity">
    <reaction evidence="1">
        <text>ATP + protein L-histidine = ADP + protein N-phospho-L-histidine.</text>
        <dbReference type="EC" id="2.7.13.3"/>
    </reaction>
</comment>
<evidence type="ECO:0000256" key="1">
    <source>
        <dbReference type="ARBA" id="ARBA00000085"/>
    </source>
</evidence>
<dbReference type="GO" id="GO:0000160">
    <property type="term" value="P:phosphorelay signal transduction system"/>
    <property type="evidence" value="ECO:0007669"/>
    <property type="project" value="UniProtKB-KW"/>
</dbReference>
<evidence type="ECO:0000259" key="7">
    <source>
        <dbReference type="Pfam" id="PF02518"/>
    </source>
</evidence>
<dbReference type="InterPro" id="IPR050482">
    <property type="entry name" value="Sensor_HK_TwoCompSys"/>
</dbReference>
<proteinExistence type="predicted"/>
<feature type="domain" description="Histidine kinase/HSP90-like ATPase" evidence="7">
    <location>
        <begin position="577"/>
        <end position="661"/>
    </location>
</feature>
<dbReference type="CDD" id="cd16917">
    <property type="entry name" value="HATPase_UhpB-NarQ-NarX-like"/>
    <property type="match status" value="1"/>
</dbReference>
<evidence type="ECO:0000256" key="6">
    <source>
        <dbReference type="SAM" id="Phobius"/>
    </source>
</evidence>
<dbReference type="PANTHER" id="PTHR24421:SF10">
    <property type="entry name" value="NITRATE_NITRITE SENSOR PROTEIN NARQ"/>
    <property type="match status" value="1"/>
</dbReference>
<dbReference type="EMBL" id="SSMC01000001">
    <property type="protein sequence ID" value="THD69245.1"/>
    <property type="molecule type" value="Genomic_DNA"/>
</dbReference>
<keyword evidence="6" id="KW-0472">Membrane</keyword>
<name>A0A4S3M3D0_9FLAO</name>
<keyword evidence="3" id="KW-0808">Transferase</keyword>
<dbReference type="InterPro" id="IPR003594">
    <property type="entry name" value="HATPase_dom"/>
</dbReference>
<dbReference type="PANTHER" id="PTHR24421">
    <property type="entry name" value="NITRATE/NITRITE SENSOR PROTEIN NARX-RELATED"/>
    <property type="match status" value="1"/>
</dbReference>
<dbReference type="GO" id="GO:0004673">
    <property type="term" value="F:protein histidine kinase activity"/>
    <property type="evidence" value="ECO:0007669"/>
    <property type="project" value="UniProtKB-EC"/>
</dbReference>
<dbReference type="OrthoDB" id="943406at2"/>
<accession>A0A4S3M3D0</accession>
<keyword evidence="4" id="KW-0418">Kinase</keyword>
<evidence type="ECO:0000313" key="8">
    <source>
        <dbReference type="EMBL" id="THD69245.1"/>
    </source>
</evidence>
<evidence type="ECO:0000256" key="5">
    <source>
        <dbReference type="ARBA" id="ARBA00023012"/>
    </source>
</evidence>
<protein>
    <recommendedName>
        <fullName evidence="2">histidine kinase</fullName>
        <ecNumber evidence="2">2.7.13.3</ecNumber>
    </recommendedName>
</protein>
<dbReference type="Pfam" id="PF02518">
    <property type="entry name" value="HATPase_c"/>
    <property type="match status" value="1"/>
</dbReference>
<evidence type="ECO:0000256" key="4">
    <source>
        <dbReference type="ARBA" id="ARBA00022777"/>
    </source>
</evidence>
<dbReference type="SUPFAM" id="SSF48452">
    <property type="entry name" value="TPR-like"/>
    <property type="match status" value="1"/>
</dbReference>
<dbReference type="Gene3D" id="1.25.40.10">
    <property type="entry name" value="Tetratricopeptide repeat domain"/>
    <property type="match status" value="2"/>
</dbReference>
<evidence type="ECO:0000256" key="3">
    <source>
        <dbReference type="ARBA" id="ARBA00022679"/>
    </source>
</evidence>
<evidence type="ECO:0000256" key="2">
    <source>
        <dbReference type="ARBA" id="ARBA00012438"/>
    </source>
</evidence>
<evidence type="ECO:0000313" key="9">
    <source>
        <dbReference type="Proteomes" id="UP000305939"/>
    </source>
</evidence>
<dbReference type="EC" id="2.7.13.3" evidence="2"/>
<dbReference type="InterPro" id="IPR011990">
    <property type="entry name" value="TPR-like_helical_dom_sf"/>
</dbReference>
<organism evidence="8 9">
    <name type="scientific">Robertkochia marina</name>
    <dbReference type="NCBI Taxonomy" id="1227945"/>
    <lineage>
        <taxon>Bacteria</taxon>
        <taxon>Pseudomonadati</taxon>
        <taxon>Bacteroidota</taxon>
        <taxon>Flavobacteriia</taxon>
        <taxon>Flavobacteriales</taxon>
        <taxon>Flavobacteriaceae</taxon>
        <taxon>Robertkochia</taxon>
    </lineage>
</organism>
<dbReference type="SUPFAM" id="SSF55874">
    <property type="entry name" value="ATPase domain of HSP90 chaperone/DNA topoisomerase II/histidine kinase"/>
    <property type="match status" value="1"/>
</dbReference>
<keyword evidence="6" id="KW-0812">Transmembrane</keyword>
<dbReference type="Proteomes" id="UP000305939">
    <property type="component" value="Unassembled WGS sequence"/>
</dbReference>
<keyword evidence="9" id="KW-1185">Reference proteome</keyword>
<dbReference type="RefSeq" id="WP_136334735.1">
    <property type="nucleotide sequence ID" value="NZ_QXMP01000001.1"/>
</dbReference>
<dbReference type="PROSITE" id="PS51257">
    <property type="entry name" value="PROKAR_LIPOPROTEIN"/>
    <property type="match status" value="1"/>
</dbReference>
<gene>
    <name evidence="8" type="ORF">E7Z59_02630</name>
</gene>
<dbReference type="AlphaFoldDB" id="A0A4S3M3D0"/>